<evidence type="ECO:0000256" key="5">
    <source>
        <dbReference type="ARBA" id="ARBA00022692"/>
    </source>
</evidence>
<comment type="similarity">
    <text evidence="2">Belongs to the glycosyltransferase 2 family.</text>
</comment>
<dbReference type="PANTHER" id="PTHR43398">
    <property type="entry name" value="DOLICHOL-PHOSPHATE MANNOSYLTRANSFERASE SUBUNIT 1"/>
    <property type="match status" value="1"/>
</dbReference>
<reference evidence="12 13" key="2">
    <citation type="journal article" date="2010" name="Proc. Natl. Acad. Sci. U.S.A.">
        <title>A Nitrospira metagenome illuminates the physiology and evolution of globally important nitrite-oxidizing bacteria.</title>
        <authorList>
            <person name="Lucker S."/>
            <person name="Wagner M."/>
            <person name="Maixner F."/>
            <person name="Pelletier E."/>
            <person name="Koch H."/>
            <person name="Vacherie B."/>
            <person name="Rattei T."/>
            <person name="Sinninghe Damste J."/>
            <person name="Spieck E."/>
            <person name="Le Paslier D."/>
            <person name="Daims H."/>
        </authorList>
    </citation>
    <scope>NUCLEOTIDE SEQUENCE [LARGE SCALE GENOMIC DNA]</scope>
</reference>
<evidence type="ECO:0000313" key="11">
    <source>
        <dbReference type="EMBL" id="ACE75627.1"/>
    </source>
</evidence>
<dbReference type="Gene3D" id="3.90.550.10">
    <property type="entry name" value="Spore Coat Polysaccharide Biosynthesis Protein SpsA, Chain A"/>
    <property type="match status" value="1"/>
</dbReference>
<dbReference type="SUPFAM" id="SSF53448">
    <property type="entry name" value="Nucleotide-diphospho-sugar transferases"/>
    <property type="match status" value="1"/>
</dbReference>
<feature type="transmembrane region" description="Helical" evidence="8">
    <location>
        <begin position="307"/>
        <end position="329"/>
    </location>
</feature>
<dbReference type="Pfam" id="PF04138">
    <property type="entry name" value="GtrA_DPMS_TM"/>
    <property type="match status" value="1"/>
</dbReference>
<reference evidence="12" key="3">
    <citation type="submission" date="2010-03" db="EMBL/GenBank/DDBJ databases">
        <authorList>
            <person name="Genoscope - CEA"/>
        </authorList>
    </citation>
    <scope>NUCLEOTIDE SEQUENCE</scope>
</reference>
<name>B3U4R0_9BACT</name>
<dbReference type="EMBL" id="EU559167">
    <property type="protein sequence ID" value="ACE75627.1"/>
    <property type="molecule type" value="Genomic_DNA"/>
</dbReference>
<gene>
    <name evidence="11" type="primary">dpm1</name>
    <name evidence="12" type="ORF">NIDE1480</name>
</gene>
<dbReference type="KEGG" id="nde:NIDE1480"/>
<comment type="subcellular location">
    <subcellularLocation>
        <location evidence="1">Membrane</location>
        <topology evidence="1">Multi-pass membrane protein</topology>
    </subcellularLocation>
</comment>
<feature type="domain" description="GtrA/DPMS transmembrane" evidence="10">
    <location>
        <begin position="242"/>
        <end position="359"/>
    </location>
</feature>
<dbReference type="PANTHER" id="PTHR43398:SF1">
    <property type="entry name" value="DOLICHOL-PHOSPHATE MANNOSYLTRANSFERASE SUBUNIT 1"/>
    <property type="match status" value="1"/>
</dbReference>
<keyword evidence="4 11" id="KW-0808">Transferase</keyword>
<evidence type="ECO:0000256" key="7">
    <source>
        <dbReference type="ARBA" id="ARBA00023136"/>
    </source>
</evidence>
<feature type="transmembrane region" description="Helical" evidence="8">
    <location>
        <begin position="335"/>
        <end position="354"/>
    </location>
</feature>
<evidence type="ECO:0000256" key="3">
    <source>
        <dbReference type="ARBA" id="ARBA00022676"/>
    </source>
</evidence>
<dbReference type="GO" id="GO:0000271">
    <property type="term" value="P:polysaccharide biosynthetic process"/>
    <property type="evidence" value="ECO:0007669"/>
    <property type="project" value="InterPro"/>
</dbReference>
<dbReference type="EC" id="2.4.-.-" evidence="12"/>
<evidence type="ECO:0000256" key="4">
    <source>
        <dbReference type="ARBA" id="ARBA00022679"/>
    </source>
</evidence>
<dbReference type="Pfam" id="PF00535">
    <property type="entry name" value="Glycos_transf_2"/>
    <property type="match status" value="1"/>
</dbReference>
<sequence length="364" mass="40496">MQGPVLSIIVPTFNERDNIPRLVEVLDVCLVGVEWELIVVDDDSPDQTAAVVRAQACANHRVRCLHRIGRRGLSSACIEGMLSSSAPVVAVMDGDLQHDERLLPDMLKALLQGGYDIVIGSRYMAGGGIGEWDGMRALTSRWATRLSRPLVPAGLTDPMSGFFAMRREVFDRLVRRTSGLGFKLLLDVLASSPQPLRFLELPYEFRLRQAGESKLDSQVAWDYVMLLLDKSIGRFVPVRLVTFCLVGGSGVLIHFSVLWVLYRWLAMPFAWGQGVATVLAMTSNFILNNVITYRDQRLRGWQWLRGWLSFVLVCSLGAVGNVGVASYLFTQQFHWGLSALAGILVGTVWNYAVTSSYTWSVKAR</sequence>
<proteinExistence type="inferred from homology"/>
<dbReference type="OrthoDB" id="9807795at2"/>
<dbReference type="HOGENOM" id="CLU_039727_0_0_0"/>
<feature type="transmembrane region" description="Helical" evidence="8">
    <location>
        <begin position="240"/>
        <end position="262"/>
    </location>
</feature>
<evidence type="ECO:0000256" key="6">
    <source>
        <dbReference type="ARBA" id="ARBA00022989"/>
    </source>
</evidence>
<dbReference type="CDD" id="cd06442">
    <property type="entry name" value="DPM1_like"/>
    <property type="match status" value="1"/>
</dbReference>
<dbReference type="GO" id="GO:0004582">
    <property type="term" value="F:dolichyl-phosphate beta-D-mannosyltransferase activity"/>
    <property type="evidence" value="ECO:0007669"/>
    <property type="project" value="UniProtKB-EC"/>
</dbReference>
<dbReference type="Proteomes" id="UP000001660">
    <property type="component" value="Chromosome"/>
</dbReference>
<dbReference type="GO" id="GO:0009247">
    <property type="term" value="P:glycolipid biosynthetic process"/>
    <property type="evidence" value="ECO:0007669"/>
    <property type="project" value="TreeGrafter"/>
</dbReference>
<evidence type="ECO:0000259" key="9">
    <source>
        <dbReference type="Pfam" id="PF00535"/>
    </source>
</evidence>
<reference evidence="11" key="1">
    <citation type="journal article" date="2008" name="Environ. Microbiol.">
        <title>Environmental genomics reveals a functional chlorite dismutase in the nitrite-oxidizing bacterium 'Candidatus Nitrospira defluvii'.</title>
        <authorList>
            <person name="Maixner F."/>
            <person name="Wagner M."/>
            <person name="Lucker S."/>
            <person name="Pelletier E."/>
            <person name="Schmitz-Esser S."/>
            <person name="Hace K."/>
            <person name="Spieck E."/>
            <person name="Konrat R."/>
            <person name="Le Paslier D."/>
            <person name="Daims H."/>
        </authorList>
    </citation>
    <scope>NUCLEOTIDE SEQUENCE</scope>
</reference>
<dbReference type="InterPro" id="IPR001173">
    <property type="entry name" value="Glyco_trans_2-like"/>
</dbReference>
<dbReference type="CAZy" id="GT2">
    <property type="family name" value="Glycosyltransferase Family 2"/>
</dbReference>
<dbReference type="eggNOG" id="COG2246">
    <property type="taxonomic scope" value="Bacteria"/>
</dbReference>
<evidence type="ECO:0000256" key="2">
    <source>
        <dbReference type="ARBA" id="ARBA00006739"/>
    </source>
</evidence>
<evidence type="ECO:0000259" key="10">
    <source>
        <dbReference type="Pfam" id="PF04138"/>
    </source>
</evidence>
<keyword evidence="6 8" id="KW-1133">Transmembrane helix</keyword>
<evidence type="ECO:0000256" key="1">
    <source>
        <dbReference type="ARBA" id="ARBA00004141"/>
    </source>
</evidence>
<keyword evidence="13" id="KW-1185">Reference proteome</keyword>
<dbReference type="InterPro" id="IPR039528">
    <property type="entry name" value="DPM1-like"/>
</dbReference>
<dbReference type="AlphaFoldDB" id="B3U4R0"/>
<dbReference type="EMBL" id="FP929003">
    <property type="protein sequence ID" value="CBK41222.1"/>
    <property type="molecule type" value="Genomic_DNA"/>
</dbReference>
<dbReference type="GO" id="GO:0016020">
    <property type="term" value="C:membrane"/>
    <property type="evidence" value="ECO:0007669"/>
    <property type="project" value="UniProtKB-SubCell"/>
</dbReference>
<protein>
    <submittedName>
        <fullName evidence="11">Dolichyl-phosphate beta-D-mannosyltransferase</fullName>
        <ecNumber evidence="11">2.4.1.83</ecNumber>
    </submittedName>
    <submittedName>
        <fullName evidence="12">Glycosyl transferase, family 2, with GtrA domain</fullName>
        <ecNumber evidence="12">2.4.-.-</ecNumber>
    </submittedName>
</protein>
<feature type="transmembrane region" description="Helical" evidence="8">
    <location>
        <begin position="268"/>
        <end position="287"/>
    </location>
</feature>
<evidence type="ECO:0000313" key="13">
    <source>
        <dbReference type="Proteomes" id="UP000001660"/>
    </source>
</evidence>
<evidence type="ECO:0000313" key="12">
    <source>
        <dbReference type="EMBL" id="CBK41222.1"/>
    </source>
</evidence>
<keyword evidence="5 8" id="KW-0812">Transmembrane</keyword>
<dbReference type="STRING" id="330214.NIDE1480"/>
<keyword evidence="3 11" id="KW-0328">Glycosyltransferase</keyword>
<accession>B3U4R0</accession>
<organism evidence="11">
    <name type="scientific">Nitrospira defluvii</name>
    <dbReference type="NCBI Taxonomy" id="330214"/>
    <lineage>
        <taxon>Bacteria</taxon>
        <taxon>Pseudomonadati</taxon>
        <taxon>Nitrospirota</taxon>
        <taxon>Nitrospiria</taxon>
        <taxon>Nitrospirales</taxon>
        <taxon>Nitrospiraceae</taxon>
        <taxon>Nitrospira</taxon>
    </lineage>
</organism>
<dbReference type="EC" id="2.4.1.83" evidence="11"/>
<dbReference type="InterPro" id="IPR029044">
    <property type="entry name" value="Nucleotide-diphossugar_trans"/>
</dbReference>
<keyword evidence="7 8" id="KW-0472">Membrane</keyword>
<dbReference type="InterPro" id="IPR007267">
    <property type="entry name" value="GtrA_DPMS_TM"/>
</dbReference>
<evidence type="ECO:0000256" key="8">
    <source>
        <dbReference type="SAM" id="Phobius"/>
    </source>
</evidence>
<dbReference type="eggNOG" id="COG0463">
    <property type="taxonomic scope" value="Bacteria"/>
</dbReference>
<feature type="domain" description="Glycosyltransferase 2-like" evidence="9">
    <location>
        <begin position="7"/>
        <end position="173"/>
    </location>
</feature>